<reference evidence="3" key="1">
    <citation type="submission" date="2017-06" db="EMBL/GenBank/DDBJ databases">
        <authorList>
            <person name="Varghese N."/>
            <person name="Submissions S."/>
        </authorList>
    </citation>
    <scope>NUCLEOTIDE SEQUENCE [LARGE SCALE GENOMIC DNA]</scope>
    <source>
        <strain evidence="3">DSM 27993</strain>
    </source>
</reference>
<evidence type="ECO:0000256" key="1">
    <source>
        <dbReference type="SAM" id="Phobius"/>
    </source>
</evidence>
<dbReference type="OrthoDB" id="1451346at2"/>
<organism evidence="2 3">
    <name type="scientific">Lutibacter flavus</name>
    <dbReference type="NCBI Taxonomy" id="691689"/>
    <lineage>
        <taxon>Bacteria</taxon>
        <taxon>Pseudomonadati</taxon>
        <taxon>Bacteroidota</taxon>
        <taxon>Flavobacteriia</taxon>
        <taxon>Flavobacteriales</taxon>
        <taxon>Flavobacteriaceae</taxon>
        <taxon>Lutibacter</taxon>
    </lineage>
</organism>
<name>A0A238YAH7_9FLAO</name>
<keyword evidence="3" id="KW-1185">Reference proteome</keyword>
<dbReference type="EMBL" id="FZNX01000004">
    <property type="protein sequence ID" value="SNR68137.1"/>
    <property type="molecule type" value="Genomic_DNA"/>
</dbReference>
<dbReference type="AlphaFoldDB" id="A0A238YAH7"/>
<keyword evidence="1" id="KW-1133">Transmembrane helix</keyword>
<evidence type="ECO:0000313" key="2">
    <source>
        <dbReference type="EMBL" id="SNR68137.1"/>
    </source>
</evidence>
<keyword evidence="1" id="KW-0812">Transmembrane</keyword>
<feature type="transmembrane region" description="Helical" evidence="1">
    <location>
        <begin position="122"/>
        <end position="142"/>
    </location>
</feature>
<proteinExistence type="predicted"/>
<dbReference type="RefSeq" id="WP_089378717.1">
    <property type="nucleotide sequence ID" value="NZ_FZNX01000004.1"/>
</dbReference>
<accession>A0A238YAH7</accession>
<gene>
    <name evidence="2" type="ORF">SAMN04488111_2428</name>
</gene>
<keyword evidence="1" id="KW-0472">Membrane</keyword>
<sequence>MEEQKNSDIHLRPRFKLNFNESQEYLISKFKENLKEENCKYCSKVVDGHIVIDVPKDENHFWSPQLNIEIEKIETNKTIVKGLFGPKPQVWTLFMFFHFAVAVAFIGFSVMAYVQWSLKTDYSFALTIVIGLPILWILMYFLGRIGKKRGHKQMDELHSFMMRTLNKK</sequence>
<feature type="transmembrane region" description="Helical" evidence="1">
    <location>
        <begin position="90"/>
        <end position="116"/>
    </location>
</feature>
<protein>
    <submittedName>
        <fullName evidence="2">Uncharacterized protein</fullName>
    </submittedName>
</protein>
<dbReference type="Proteomes" id="UP000198412">
    <property type="component" value="Unassembled WGS sequence"/>
</dbReference>
<evidence type="ECO:0000313" key="3">
    <source>
        <dbReference type="Proteomes" id="UP000198412"/>
    </source>
</evidence>